<dbReference type="AlphaFoldDB" id="A0A3R6VVH3"/>
<evidence type="ECO:0000256" key="1">
    <source>
        <dbReference type="SAM" id="Coils"/>
    </source>
</evidence>
<comment type="caution">
    <text evidence="2">The sequence shown here is derived from an EMBL/GenBank/DDBJ whole genome shotgun (WGS) entry which is preliminary data.</text>
</comment>
<keyword evidence="1" id="KW-0175">Coiled coil</keyword>
<proteinExistence type="predicted"/>
<protein>
    <submittedName>
        <fullName evidence="2">Uncharacterized protein</fullName>
    </submittedName>
</protein>
<name>A0A3R6VVH3_9STRA</name>
<organism evidence="2 3">
    <name type="scientific">Aphanomyces invadans</name>
    <dbReference type="NCBI Taxonomy" id="157072"/>
    <lineage>
        <taxon>Eukaryota</taxon>
        <taxon>Sar</taxon>
        <taxon>Stramenopiles</taxon>
        <taxon>Oomycota</taxon>
        <taxon>Saprolegniomycetes</taxon>
        <taxon>Saprolegniales</taxon>
        <taxon>Verrucalvaceae</taxon>
        <taxon>Aphanomyces</taxon>
    </lineage>
</organism>
<reference evidence="2 3" key="1">
    <citation type="submission" date="2018-08" db="EMBL/GenBank/DDBJ databases">
        <title>Aphanomyces genome sequencing and annotation.</title>
        <authorList>
            <person name="Minardi D."/>
            <person name="Oidtmann B."/>
            <person name="Van Der Giezen M."/>
            <person name="Studholme D.J."/>
        </authorList>
    </citation>
    <scope>NUCLEOTIDE SEQUENCE [LARGE SCALE GENOMIC DNA]</scope>
    <source>
        <strain evidence="2 3">NJM0002</strain>
    </source>
</reference>
<feature type="coiled-coil region" evidence="1">
    <location>
        <begin position="241"/>
        <end position="275"/>
    </location>
</feature>
<sequence>MAQPRPLDKATAMLLHPPKHNVVDALELVRLACLERDIAMDEAATSIAMANRVQVERDNLRDDMKPCRLKSPFVKKARDNPSVMLNLDFILGVFRDKLGVPAPVVELKRLVLEHATGTSTRRHVRSSHACQVQRCGAQAAMFKTTLEELADTKCKVLALEAHNATLEQANSDLTSSLASLRQEEMLHQATTDALEVERDELKAQLEAQGRRIIDNAGDTRHVVLSLQSDLDHQRQAFDLLNAEWSERYNAQSQRIEQLQAETIELNRTIEWLEDALDQERTTTIHFKNELQKALAAADTMQQSHMHELTSVKAQR</sequence>
<dbReference type="Proteomes" id="UP000285060">
    <property type="component" value="Unassembled WGS sequence"/>
</dbReference>
<feature type="coiled-coil region" evidence="1">
    <location>
        <begin position="163"/>
        <end position="211"/>
    </location>
</feature>
<keyword evidence="3" id="KW-1185">Reference proteome</keyword>
<evidence type="ECO:0000313" key="3">
    <source>
        <dbReference type="Proteomes" id="UP000285060"/>
    </source>
</evidence>
<dbReference type="VEuPathDB" id="FungiDB:H310_11636"/>
<evidence type="ECO:0000313" key="2">
    <source>
        <dbReference type="EMBL" id="RHY28286.1"/>
    </source>
</evidence>
<dbReference type="EMBL" id="QUSY01000610">
    <property type="protein sequence ID" value="RHY28286.1"/>
    <property type="molecule type" value="Genomic_DNA"/>
</dbReference>
<gene>
    <name evidence="2" type="ORF">DYB32_006095</name>
</gene>
<accession>A0A3R6VVH3</accession>